<gene>
    <name evidence="2" type="ORF">GSTENG00032942001</name>
</gene>
<dbReference type="KEGG" id="tng:GSTEN00032942G001"/>
<comment type="caution">
    <text evidence="2">The sequence shown here is derived from an EMBL/GenBank/DDBJ whole genome shotgun (WGS) entry which is preliminary data.</text>
</comment>
<proteinExistence type="predicted"/>
<organism evidence="2">
    <name type="scientific">Tetraodon nigroviridis</name>
    <name type="common">Spotted green pufferfish</name>
    <name type="synonym">Chelonodon nigroviridis</name>
    <dbReference type="NCBI Taxonomy" id="99883"/>
    <lineage>
        <taxon>Eukaryota</taxon>
        <taxon>Metazoa</taxon>
        <taxon>Chordata</taxon>
        <taxon>Craniata</taxon>
        <taxon>Vertebrata</taxon>
        <taxon>Euteleostomi</taxon>
        <taxon>Actinopterygii</taxon>
        <taxon>Neopterygii</taxon>
        <taxon>Teleostei</taxon>
        <taxon>Neoteleostei</taxon>
        <taxon>Acanthomorphata</taxon>
        <taxon>Eupercaria</taxon>
        <taxon>Tetraodontiformes</taxon>
        <taxon>Tetradontoidea</taxon>
        <taxon>Tetraodontidae</taxon>
        <taxon>Tetraodon</taxon>
    </lineage>
</organism>
<reference evidence="2" key="1">
    <citation type="journal article" date="2004" name="Nature">
        <title>Genome duplication in the teleost fish Tetraodon nigroviridis reveals the early vertebrate proto-karyotype.</title>
        <authorList>
            <person name="Jaillon O."/>
            <person name="Aury J.-M."/>
            <person name="Brunet F."/>
            <person name="Petit J.-L."/>
            <person name="Stange-Thomann N."/>
            <person name="Mauceli E."/>
            <person name="Bouneau L."/>
            <person name="Fischer C."/>
            <person name="Ozouf-Costaz C."/>
            <person name="Bernot A."/>
            <person name="Nicaud S."/>
            <person name="Jaffe D."/>
            <person name="Fisher S."/>
            <person name="Lutfalla G."/>
            <person name="Dossat C."/>
            <person name="Segurens B."/>
            <person name="Dasilva C."/>
            <person name="Salanoubat M."/>
            <person name="Levy M."/>
            <person name="Boudet N."/>
            <person name="Castellano S."/>
            <person name="Anthouard V."/>
            <person name="Jubin C."/>
            <person name="Castelli V."/>
            <person name="Katinka M."/>
            <person name="Vacherie B."/>
            <person name="Biemont C."/>
            <person name="Skalli Z."/>
            <person name="Cattolico L."/>
            <person name="Poulain J."/>
            <person name="De Berardinis V."/>
            <person name="Cruaud C."/>
            <person name="Duprat S."/>
            <person name="Brottier P."/>
            <person name="Coutanceau J.-P."/>
            <person name="Gouzy J."/>
            <person name="Parra G."/>
            <person name="Lardier G."/>
            <person name="Chapple C."/>
            <person name="McKernan K.J."/>
            <person name="McEwan P."/>
            <person name="Bosak S."/>
            <person name="Kellis M."/>
            <person name="Volff J.-N."/>
            <person name="Guigo R."/>
            <person name="Zody M.C."/>
            <person name="Mesirov J."/>
            <person name="Lindblad-Toh K."/>
            <person name="Birren B."/>
            <person name="Nusbaum C."/>
            <person name="Kahn D."/>
            <person name="Robinson-Rechavi M."/>
            <person name="Laudet V."/>
            <person name="Schachter V."/>
            <person name="Quetier F."/>
            <person name="Saurin W."/>
            <person name="Scarpelli C."/>
            <person name="Wincker P."/>
            <person name="Lander E.S."/>
            <person name="Weissenbach J."/>
            <person name="Roest Crollius H."/>
        </authorList>
    </citation>
    <scope>NUCLEOTIDE SEQUENCE [LARGE SCALE GENOMIC DNA]</scope>
</reference>
<accession>Q4RKI5</accession>
<sequence>MQHPNLETRHPLQPDEQETGIDPLHDFNRNRSSTQTCFSQQTFRRFLENKLTFALQLPLQVLRWRNKNNLFPYMSRGKARNQWSVVGSLYDCPFHVKTVSYNFTVMLDERTADLLLLQGSAVEQRSHKLHTEKIILKRI</sequence>
<dbReference type="EMBL" id="CAAE01015029">
    <property type="protein sequence ID" value="CAG11097.1"/>
    <property type="molecule type" value="Genomic_DNA"/>
</dbReference>
<evidence type="ECO:0000256" key="1">
    <source>
        <dbReference type="SAM" id="MobiDB-lite"/>
    </source>
</evidence>
<reference evidence="2" key="2">
    <citation type="submission" date="2004-02" db="EMBL/GenBank/DDBJ databases">
        <authorList>
            <consortium name="Genoscope"/>
            <consortium name="Whitehead Institute Centre for Genome Research"/>
        </authorList>
    </citation>
    <scope>NUCLEOTIDE SEQUENCE</scope>
</reference>
<name>Q4RKI5_TETNG</name>
<feature type="region of interest" description="Disordered" evidence="1">
    <location>
        <begin position="1"/>
        <end position="26"/>
    </location>
</feature>
<feature type="compositionally biased region" description="Basic and acidic residues" evidence="1">
    <location>
        <begin position="1"/>
        <end position="13"/>
    </location>
</feature>
<protein>
    <submittedName>
        <fullName evidence="2">(spotted green pufferfish) hypothetical protein</fullName>
    </submittedName>
</protein>
<dbReference type="AlphaFoldDB" id="Q4RKI5"/>
<evidence type="ECO:0000313" key="2">
    <source>
        <dbReference type="EMBL" id="CAG11097.1"/>
    </source>
</evidence>